<feature type="domain" description="Transglycosylase SLT" evidence="2">
    <location>
        <begin position="67"/>
        <end position="357"/>
    </location>
</feature>
<accession>A0A849L0C8</accession>
<keyword evidence="4" id="KW-1185">Reference proteome</keyword>
<organism evidence="3 4">
    <name type="scientific">Halovulum dunhuangense</name>
    <dbReference type="NCBI Taxonomy" id="1505036"/>
    <lineage>
        <taxon>Bacteria</taxon>
        <taxon>Pseudomonadati</taxon>
        <taxon>Pseudomonadota</taxon>
        <taxon>Alphaproteobacteria</taxon>
        <taxon>Rhodobacterales</taxon>
        <taxon>Paracoccaceae</taxon>
        <taxon>Halovulum</taxon>
    </lineage>
</organism>
<dbReference type="InterPro" id="IPR031304">
    <property type="entry name" value="SLT_2"/>
</dbReference>
<evidence type="ECO:0000259" key="1">
    <source>
        <dbReference type="Pfam" id="PF01471"/>
    </source>
</evidence>
<dbReference type="SUPFAM" id="SSF53955">
    <property type="entry name" value="Lysozyme-like"/>
    <property type="match status" value="1"/>
</dbReference>
<dbReference type="InterPro" id="IPR036365">
    <property type="entry name" value="PGBD-like_sf"/>
</dbReference>
<dbReference type="Pfam" id="PF01471">
    <property type="entry name" value="PG_binding_1"/>
    <property type="match status" value="1"/>
</dbReference>
<dbReference type="InterPro" id="IPR036366">
    <property type="entry name" value="PGBDSf"/>
</dbReference>
<dbReference type="SUPFAM" id="SSF47090">
    <property type="entry name" value="PGBD-like"/>
    <property type="match status" value="1"/>
</dbReference>
<evidence type="ECO:0000313" key="4">
    <source>
        <dbReference type="Proteomes" id="UP000572377"/>
    </source>
</evidence>
<sequence length="437" mass="47784">MFCIMSGKTSSAGSEMTHGFRKSGWLSRLWLALGLSAAIALPVHAIEVRPMTRAEAGPQMAQAPSDFVRWRDGFRPRALAAGIRADVFDAAFRGVAPDAEVIRLDRRQAEFTKPIWEYLDTAVSDARITNGRSHAQRLARTLAAIEQTYGVEGSVVLAVWGMETNYGSFRGTTNTIEALATLAHDGRRRAFAEEQLIAALRILQAGDVSPQGMRGSWAGAMGHTQFIPTSYLAYAQDFNRDGRRDIWSEDPTDALASTAAYLARFGWRRGQPWGVEVRLPQGFNFGNIDQDLRRPVSRWTELGVRGTDGRAVPNYGEAALIAPAGARGPVFMVFDNFRVIKRYNNATSYAMGVGHLAHRIAGGADFVAPWPRNDRPLSRSEKVELQQRLTARGFSTGGADGLIGPNTMAAIRDFQRSIGVVPDGYASSALLQRLRGG</sequence>
<name>A0A849L0C8_9RHOB</name>
<evidence type="ECO:0000313" key="3">
    <source>
        <dbReference type="EMBL" id="NNU79717.1"/>
    </source>
</evidence>
<dbReference type="Gene3D" id="1.10.8.350">
    <property type="entry name" value="Bacterial muramidase"/>
    <property type="match status" value="1"/>
</dbReference>
<dbReference type="Proteomes" id="UP000572377">
    <property type="component" value="Unassembled WGS sequence"/>
</dbReference>
<dbReference type="GO" id="GO:0008933">
    <property type="term" value="F:peptidoglycan lytic transglycosylase activity"/>
    <property type="evidence" value="ECO:0007669"/>
    <property type="project" value="TreeGrafter"/>
</dbReference>
<gene>
    <name evidence="3" type="ORF">HMH01_04605</name>
</gene>
<protein>
    <submittedName>
        <fullName evidence="3">Lytic murein transglycosylase</fullName>
    </submittedName>
</protein>
<dbReference type="GO" id="GO:0009253">
    <property type="term" value="P:peptidoglycan catabolic process"/>
    <property type="evidence" value="ECO:0007669"/>
    <property type="project" value="TreeGrafter"/>
</dbReference>
<dbReference type="Gene3D" id="1.10.101.10">
    <property type="entry name" value="PGBD-like superfamily/PGBD"/>
    <property type="match status" value="1"/>
</dbReference>
<comment type="caution">
    <text evidence="3">The sequence shown here is derived from an EMBL/GenBank/DDBJ whole genome shotgun (WGS) entry which is preliminary data.</text>
</comment>
<dbReference type="EMBL" id="JABFBC010000001">
    <property type="protein sequence ID" value="NNU79717.1"/>
    <property type="molecule type" value="Genomic_DNA"/>
</dbReference>
<feature type="domain" description="Peptidoglycan binding-like" evidence="1">
    <location>
        <begin position="383"/>
        <end position="434"/>
    </location>
</feature>
<reference evidence="3 4" key="1">
    <citation type="submission" date="2020-05" db="EMBL/GenBank/DDBJ databases">
        <title>Gimesia benthica sp. nov., a novel planctomycete isolated from a deep-sea water sample of the Northwest Indian Ocean.</title>
        <authorList>
            <person name="Wang J."/>
            <person name="Ruan C."/>
            <person name="Song L."/>
            <person name="Zhu Y."/>
            <person name="Li A."/>
            <person name="Zheng X."/>
            <person name="Wang L."/>
            <person name="Lu Z."/>
            <person name="Huang Y."/>
            <person name="Du W."/>
            <person name="Zhou Y."/>
            <person name="Huang L."/>
            <person name="Dai X."/>
        </authorList>
    </citation>
    <scope>NUCLEOTIDE SEQUENCE [LARGE SCALE GENOMIC DNA]</scope>
    <source>
        <strain evidence="3 4">YYQ-30</strain>
    </source>
</reference>
<dbReference type="PANTHER" id="PTHR30163:SF8">
    <property type="entry name" value="LYTIC MUREIN TRANSGLYCOSYLASE"/>
    <property type="match status" value="1"/>
</dbReference>
<dbReference type="InterPro" id="IPR011970">
    <property type="entry name" value="MltB_2"/>
</dbReference>
<dbReference type="Gene3D" id="1.10.530.10">
    <property type="match status" value="1"/>
</dbReference>
<dbReference type="CDD" id="cd13399">
    <property type="entry name" value="Slt35-like"/>
    <property type="match status" value="1"/>
</dbReference>
<dbReference type="InterPro" id="IPR043426">
    <property type="entry name" value="MltB-like"/>
</dbReference>
<dbReference type="AlphaFoldDB" id="A0A849L0C8"/>
<dbReference type="NCBIfam" id="TIGR02283">
    <property type="entry name" value="MltB_2"/>
    <property type="match status" value="1"/>
</dbReference>
<evidence type="ECO:0000259" key="2">
    <source>
        <dbReference type="Pfam" id="PF13406"/>
    </source>
</evidence>
<dbReference type="InterPro" id="IPR023346">
    <property type="entry name" value="Lysozyme-like_dom_sf"/>
</dbReference>
<dbReference type="Pfam" id="PF13406">
    <property type="entry name" value="SLT_2"/>
    <property type="match status" value="1"/>
</dbReference>
<dbReference type="InterPro" id="IPR002477">
    <property type="entry name" value="Peptidoglycan-bd-like"/>
</dbReference>
<dbReference type="PANTHER" id="PTHR30163">
    <property type="entry name" value="MEMBRANE-BOUND LYTIC MUREIN TRANSGLYCOSYLASE B"/>
    <property type="match status" value="1"/>
</dbReference>
<proteinExistence type="predicted"/>